<evidence type="ECO:0000259" key="2">
    <source>
        <dbReference type="Pfam" id="PF00905"/>
    </source>
</evidence>
<dbReference type="GO" id="GO:0005886">
    <property type="term" value="C:plasma membrane"/>
    <property type="evidence" value="ECO:0007669"/>
    <property type="project" value="TreeGrafter"/>
</dbReference>
<keyword evidence="1" id="KW-0472">Membrane</keyword>
<evidence type="ECO:0000313" key="3">
    <source>
        <dbReference type="EMBL" id="SFV66063.1"/>
    </source>
</evidence>
<organism evidence="3">
    <name type="scientific">hydrothermal vent metagenome</name>
    <dbReference type="NCBI Taxonomy" id="652676"/>
    <lineage>
        <taxon>unclassified sequences</taxon>
        <taxon>metagenomes</taxon>
        <taxon>ecological metagenomes</taxon>
    </lineage>
</organism>
<dbReference type="GO" id="GO:0071972">
    <property type="term" value="F:peptidoglycan L,D-transpeptidase activity"/>
    <property type="evidence" value="ECO:0007669"/>
    <property type="project" value="TreeGrafter"/>
</dbReference>
<gene>
    <name evidence="3" type="ORF">MNB_SV-12-874</name>
</gene>
<accession>A0A1W1CK37</accession>
<dbReference type="PANTHER" id="PTHR30627:SF24">
    <property type="entry name" value="PENICILLIN-BINDING PROTEIN 4B"/>
    <property type="match status" value="1"/>
</dbReference>
<keyword evidence="3" id="KW-0808">Transferase</keyword>
<keyword evidence="3" id="KW-0131">Cell cycle</keyword>
<name>A0A1W1CK37_9ZZZZ</name>
<dbReference type="InterPro" id="IPR001460">
    <property type="entry name" value="PCN-bd_Tpept"/>
</dbReference>
<dbReference type="GO" id="GO:0016757">
    <property type="term" value="F:glycosyltransferase activity"/>
    <property type="evidence" value="ECO:0007669"/>
    <property type="project" value="UniProtKB-KW"/>
</dbReference>
<dbReference type="GO" id="GO:0008658">
    <property type="term" value="F:penicillin binding"/>
    <property type="evidence" value="ECO:0007669"/>
    <property type="project" value="InterPro"/>
</dbReference>
<feature type="domain" description="Penicillin-binding protein transpeptidase" evidence="2">
    <location>
        <begin position="817"/>
        <end position="1074"/>
    </location>
</feature>
<proteinExistence type="predicted"/>
<protein>
    <submittedName>
        <fullName evidence="3">Cell division protein FtsI [Peptidoglycan synthetase]</fullName>
        <ecNumber evidence="3">2.4.1.129</ecNumber>
    </submittedName>
</protein>
<dbReference type="GO" id="GO:0071555">
    <property type="term" value="P:cell wall organization"/>
    <property type="evidence" value="ECO:0007669"/>
    <property type="project" value="TreeGrafter"/>
</dbReference>
<dbReference type="GO" id="GO:0051301">
    <property type="term" value="P:cell division"/>
    <property type="evidence" value="ECO:0007669"/>
    <property type="project" value="UniProtKB-KW"/>
</dbReference>
<dbReference type="InterPro" id="IPR050515">
    <property type="entry name" value="Beta-lactam/transpept"/>
</dbReference>
<dbReference type="InterPro" id="IPR012338">
    <property type="entry name" value="Beta-lactam/transpept-like"/>
</dbReference>
<evidence type="ECO:0000256" key="1">
    <source>
        <dbReference type="SAM" id="Phobius"/>
    </source>
</evidence>
<dbReference type="EMBL" id="FPHE01000148">
    <property type="protein sequence ID" value="SFV66063.1"/>
    <property type="molecule type" value="Genomic_DNA"/>
</dbReference>
<dbReference type="Gene3D" id="3.40.710.10">
    <property type="entry name" value="DD-peptidase/beta-lactamase superfamily"/>
    <property type="match status" value="1"/>
</dbReference>
<dbReference type="EC" id="2.4.1.129" evidence="3"/>
<keyword evidence="1" id="KW-1133">Transmembrane helix</keyword>
<keyword evidence="3" id="KW-0328">Glycosyltransferase</keyword>
<keyword evidence="1" id="KW-0812">Transmembrane</keyword>
<dbReference type="AlphaFoldDB" id="A0A1W1CK37"/>
<dbReference type="SUPFAM" id="SSF56601">
    <property type="entry name" value="beta-lactamase/transpeptidase-like"/>
    <property type="match status" value="1"/>
</dbReference>
<feature type="transmembrane region" description="Helical" evidence="1">
    <location>
        <begin position="21"/>
        <end position="42"/>
    </location>
</feature>
<keyword evidence="3" id="KW-0132">Cell division</keyword>
<feature type="domain" description="Penicillin-binding protein transpeptidase" evidence="2">
    <location>
        <begin position="1119"/>
        <end position="1181"/>
    </location>
</feature>
<dbReference type="Pfam" id="PF00905">
    <property type="entry name" value="Transpeptidase"/>
    <property type="match status" value="2"/>
</dbReference>
<sequence length="1193" mass="136735">MRQSNRSNRRHKRGKEKLFSSKRVFLLLFFIFIIMVIVRFMAIKGLDTESKDNFIYSLNGDIYADFYIENNQTFIRDGEKKKRLYPYSFVELKLDSKKVVYQLLPDKKEHTLSLFTRSKWFEVIGGDYKSRDGDSLVRLKAGDEPSLLILNSNKKRSLYGAKQLKVVALKSGYYYQSLDNRKIPIPVYNGSLRNIRNSVTWNRLEGVDIGLGYITNGKDIIKIYLGTKNRSVLVSKKPKKYNLVKGKTINISIVDKKTPSSTLELVYADRGLYRKRLSYNFIRIAHLLVTYGIDNAKTTITKNINPQNFLKDELLELIDDNIRESHFYQKYLKKRGSLGIGESKKLNDKLLRYVNDGDYYRTKIALRMGADVNVLDTENRDLLTVVLSKQKKYLEIPKELTFEDNRLILRGNKKVFNNSTYAKGGYFPINAPILDKPKIPKKSNLNVEKLNEFVDVMHMNGLYVSDKSARVFYSKTANNFIQEAEIDYRKAPPLFLYNSEIEGKFVAPVSKIKGKFYYKIKTKKTKIKVAFNGKIKHNGKVLSRNFNEILPFYDTHTVNVRGGEAILEVYLDDTILPCGVIFSSSKKLKNFQYSYNGRYYKRFKIINRGDRYDYQLQRDSSKAFKSYYLKVKADAVGDVKYLGNGKRYRIGRKAKTIGYSPALSCLSRESESRFLSLYDSDNIMEIVPKSYSEYGMIPKNRAKAIAGEVEDNTTADILSKKLLPIYGDGIHLGLTSKGLKADELTLDASFSKEVADIFEEVIKPLKSNANRKKREKYNSMLEGAVVVLADKGKDNLQVVSMFSYPYPKDLDVNKKEHYKKEIFKYMLMDEFNNPTSSLRNRALDMRIRPGSTFKTVTAIAGFKEKIINRLDTQYRQYIEGKPDVDGSPFRNGTTLDLRLKNFSFSNGFTERTDNATFQNSFKMSYNVYFGYLALLLNHKLDNGFRKTLYPISNELKDREQEFPLLKVADELGFNKPIFLSKEKKIFASPSVFPNSFILSKEVADSAIGQFEVAATPMQMAIVANTIRSRDVEIPKIVKAEKSQTIHKNYIDVPTQRAIGEAMGMVVSDKDGTAKCAFYSNTFMEQARAYNRRVEPNRRIGVPCYGYSSKFKKVNPKDFAFSDVKVYGKTGTAEKGKGGLYDGWFISFTKSKKRGDIVVATVVRNSGTGGTYSATITKRVIEAWYQKLNKKGKK</sequence>
<reference evidence="3" key="1">
    <citation type="submission" date="2016-10" db="EMBL/GenBank/DDBJ databases">
        <authorList>
            <person name="de Groot N.N."/>
        </authorList>
    </citation>
    <scope>NUCLEOTIDE SEQUENCE</scope>
</reference>
<dbReference type="PANTHER" id="PTHR30627">
    <property type="entry name" value="PEPTIDOGLYCAN D,D-TRANSPEPTIDASE"/>
    <property type="match status" value="1"/>
</dbReference>